<accession>A0A0A9GR71</accession>
<organism evidence="2">
    <name type="scientific">Arundo donax</name>
    <name type="common">Giant reed</name>
    <name type="synonym">Donax arundinaceus</name>
    <dbReference type="NCBI Taxonomy" id="35708"/>
    <lineage>
        <taxon>Eukaryota</taxon>
        <taxon>Viridiplantae</taxon>
        <taxon>Streptophyta</taxon>
        <taxon>Embryophyta</taxon>
        <taxon>Tracheophyta</taxon>
        <taxon>Spermatophyta</taxon>
        <taxon>Magnoliopsida</taxon>
        <taxon>Liliopsida</taxon>
        <taxon>Poales</taxon>
        <taxon>Poaceae</taxon>
        <taxon>PACMAD clade</taxon>
        <taxon>Arundinoideae</taxon>
        <taxon>Arundineae</taxon>
        <taxon>Arundo</taxon>
    </lineage>
</organism>
<feature type="compositionally biased region" description="Basic residues" evidence="1">
    <location>
        <begin position="16"/>
        <end position="32"/>
    </location>
</feature>
<evidence type="ECO:0000256" key="1">
    <source>
        <dbReference type="SAM" id="MobiDB-lite"/>
    </source>
</evidence>
<feature type="compositionally biased region" description="Basic residues" evidence="1">
    <location>
        <begin position="104"/>
        <end position="113"/>
    </location>
</feature>
<feature type="compositionally biased region" description="Polar residues" evidence="1">
    <location>
        <begin position="1"/>
        <end position="12"/>
    </location>
</feature>
<reference evidence="2" key="2">
    <citation type="journal article" date="2015" name="Data Brief">
        <title>Shoot transcriptome of the giant reed, Arundo donax.</title>
        <authorList>
            <person name="Barrero R.A."/>
            <person name="Guerrero F.D."/>
            <person name="Moolhuijzen P."/>
            <person name="Goolsby J.A."/>
            <person name="Tidwell J."/>
            <person name="Bellgard S.E."/>
            <person name="Bellgard M.I."/>
        </authorList>
    </citation>
    <scope>NUCLEOTIDE SEQUENCE</scope>
    <source>
        <tissue evidence="2">Shoot tissue taken approximately 20 cm above the soil surface</tissue>
    </source>
</reference>
<dbReference type="AlphaFoldDB" id="A0A0A9GR71"/>
<dbReference type="EMBL" id="GBRH01170934">
    <property type="protein sequence ID" value="JAE26962.1"/>
    <property type="molecule type" value="Transcribed_RNA"/>
</dbReference>
<sequence>MSEVSGGSSATSPVKGWRRRTAVSASRCRRRRPSGESRMQWSLSSGIPAPTKAPVSRLKKRTRPRSLGWPGCSPWPSGSIIHRRGWKRRSEMPRPRGSSVQARQWRHAARNRK</sequence>
<proteinExistence type="predicted"/>
<feature type="region of interest" description="Disordered" evidence="1">
    <location>
        <begin position="1"/>
        <end position="113"/>
    </location>
</feature>
<reference evidence="2" key="1">
    <citation type="submission" date="2014-09" db="EMBL/GenBank/DDBJ databases">
        <authorList>
            <person name="Magalhaes I.L.F."/>
            <person name="Oliveira U."/>
            <person name="Santos F.R."/>
            <person name="Vidigal T.H.D.A."/>
            <person name="Brescovit A.D."/>
            <person name="Santos A.J."/>
        </authorList>
    </citation>
    <scope>NUCLEOTIDE SEQUENCE</scope>
    <source>
        <tissue evidence="2">Shoot tissue taken approximately 20 cm above the soil surface</tissue>
    </source>
</reference>
<evidence type="ECO:0000313" key="2">
    <source>
        <dbReference type="EMBL" id="JAE26962.1"/>
    </source>
</evidence>
<name>A0A0A9GR71_ARUDO</name>
<protein>
    <submittedName>
        <fullName evidence="2">Uncharacterized protein</fullName>
    </submittedName>
</protein>